<dbReference type="PANTHER" id="PTHR35272">
    <property type="entry name" value="THIOL:DISULFIDE INTERCHANGE PROTEIN DSBC-RELATED"/>
    <property type="match status" value="1"/>
</dbReference>
<dbReference type="InterPro" id="IPR051470">
    <property type="entry name" value="Thiol:disulfide_interchange"/>
</dbReference>
<accession>A0A238KPT3</accession>
<dbReference type="Pfam" id="PF01323">
    <property type="entry name" value="DSBA"/>
    <property type="match status" value="1"/>
</dbReference>
<name>A0A238KPT3_9RHOB</name>
<dbReference type="Proteomes" id="UP000207598">
    <property type="component" value="Unassembled WGS sequence"/>
</dbReference>
<dbReference type="RefSeq" id="WP_094021873.1">
    <property type="nucleotide sequence ID" value="NZ_FXYF01000008.1"/>
</dbReference>
<feature type="domain" description="Thioredoxin" evidence="2">
    <location>
        <begin position="70"/>
        <end position="257"/>
    </location>
</feature>
<dbReference type="Pfam" id="PF18312">
    <property type="entry name" value="ScsC_N"/>
    <property type="match status" value="1"/>
</dbReference>
<dbReference type="InterPro" id="IPR041205">
    <property type="entry name" value="ScsC_N"/>
</dbReference>
<feature type="signal peptide" evidence="1">
    <location>
        <begin position="1"/>
        <end position="25"/>
    </location>
</feature>
<dbReference type="AlphaFoldDB" id="A0A238KPT3"/>
<dbReference type="OrthoDB" id="9780147at2"/>
<evidence type="ECO:0000313" key="3">
    <source>
        <dbReference type="EMBL" id="SMX44805.1"/>
    </source>
</evidence>
<keyword evidence="4" id="KW-1185">Reference proteome</keyword>
<dbReference type="InterPro" id="IPR001853">
    <property type="entry name" value="DSBA-like_thioredoxin_dom"/>
</dbReference>
<dbReference type="CDD" id="cd03023">
    <property type="entry name" value="DsbA_Com1_like"/>
    <property type="match status" value="1"/>
</dbReference>
<dbReference type="InterPro" id="IPR013766">
    <property type="entry name" value="Thioredoxin_domain"/>
</dbReference>
<gene>
    <name evidence="3" type="ORF">MAA8898_03064</name>
</gene>
<dbReference type="PANTHER" id="PTHR35272:SF3">
    <property type="entry name" value="THIOL:DISULFIDE INTERCHANGE PROTEIN DSBC"/>
    <property type="match status" value="1"/>
</dbReference>
<evidence type="ECO:0000313" key="4">
    <source>
        <dbReference type="Proteomes" id="UP000207598"/>
    </source>
</evidence>
<feature type="chain" id="PRO_5012240883" evidence="1">
    <location>
        <begin position="26"/>
        <end position="257"/>
    </location>
</feature>
<dbReference type="PROSITE" id="PS51352">
    <property type="entry name" value="THIOREDOXIN_2"/>
    <property type="match status" value="1"/>
</dbReference>
<evidence type="ECO:0000259" key="2">
    <source>
        <dbReference type="PROSITE" id="PS51352"/>
    </source>
</evidence>
<reference evidence="3 4" key="1">
    <citation type="submission" date="2017-05" db="EMBL/GenBank/DDBJ databases">
        <authorList>
            <person name="Song R."/>
            <person name="Chenine A.L."/>
            <person name="Ruprecht R.M."/>
        </authorList>
    </citation>
    <scope>NUCLEOTIDE SEQUENCE [LARGE SCALE GENOMIC DNA]</scope>
    <source>
        <strain evidence="3 4">CECT 8898</strain>
    </source>
</reference>
<dbReference type="InterPro" id="IPR036249">
    <property type="entry name" value="Thioredoxin-like_sf"/>
</dbReference>
<organism evidence="3 4">
    <name type="scientific">Maliponia aquimaris</name>
    <dbReference type="NCBI Taxonomy" id="1673631"/>
    <lineage>
        <taxon>Bacteria</taxon>
        <taxon>Pseudomonadati</taxon>
        <taxon>Pseudomonadota</taxon>
        <taxon>Alphaproteobacteria</taxon>
        <taxon>Rhodobacterales</taxon>
        <taxon>Paracoccaceae</taxon>
        <taxon>Maliponia</taxon>
    </lineage>
</organism>
<evidence type="ECO:0000256" key="1">
    <source>
        <dbReference type="SAM" id="SignalP"/>
    </source>
</evidence>
<dbReference type="GO" id="GO:0016491">
    <property type="term" value="F:oxidoreductase activity"/>
    <property type="evidence" value="ECO:0007669"/>
    <property type="project" value="InterPro"/>
</dbReference>
<dbReference type="Gene3D" id="3.40.30.10">
    <property type="entry name" value="Glutaredoxin"/>
    <property type="match status" value="1"/>
</dbReference>
<dbReference type="EMBL" id="FXYF01000008">
    <property type="protein sequence ID" value="SMX44805.1"/>
    <property type="molecule type" value="Genomic_DNA"/>
</dbReference>
<proteinExistence type="predicted"/>
<dbReference type="SUPFAM" id="SSF52833">
    <property type="entry name" value="Thioredoxin-like"/>
    <property type="match status" value="1"/>
</dbReference>
<keyword evidence="1" id="KW-0732">Signal</keyword>
<protein>
    <submittedName>
        <fullName evidence="3">DSBA-like thioredoxin domain protein</fullName>
    </submittedName>
</protein>
<sequence>MPRTQTILRSTALALSLLAAPMAQAQDVPAFDFDAMTPEQQAAFGAQVRNYLLENPQVIMEAVAVLEAREKDAQEAQDVALVADNMDKLVNDGFSFVGGNPEGDVTVIEFMDYRCGFCRRAHPEVEELISSDGNIRYIVKEFPILGEASMISSRFALATLIVAGEEAYESVRSALITLEGNPGNGPLRRIAETLGLDADQIMAEMGSEEITRRISETRALAQALNINGTPSFVFGEQMVRGYAPLPTMQQIVAQERQ</sequence>